<evidence type="ECO:0000256" key="1">
    <source>
        <dbReference type="ARBA" id="ARBA00008857"/>
    </source>
</evidence>
<evidence type="ECO:0000259" key="7">
    <source>
        <dbReference type="PROSITE" id="PS51900"/>
    </source>
</evidence>
<evidence type="ECO:0000256" key="2">
    <source>
        <dbReference type="ARBA" id="ARBA00023125"/>
    </source>
</evidence>
<feature type="domain" description="Tyr recombinase" evidence="6">
    <location>
        <begin position="201"/>
        <end position="389"/>
    </location>
</feature>
<organism evidence="8 9">
    <name type="scientific">Amycolatopsis dendrobii</name>
    <dbReference type="NCBI Taxonomy" id="2760662"/>
    <lineage>
        <taxon>Bacteria</taxon>
        <taxon>Bacillati</taxon>
        <taxon>Actinomycetota</taxon>
        <taxon>Actinomycetes</taxon>
        <taxon>Pseudonocardiales</taxon>
        <taxon>Pseudonocardiaceae</taxon>
        <taxon>Amycolatopsis</taxon>
    </lineage>
</organism>
<comment type="similarity">
    <text evidence="1">Belongs to the 'phage' integrase family.</text>
</comment>
<evidence type="ECO:0000313" key="9">
    <source>
        <dbReference type="Proteomes" id="UP000526734"/>
    </source>
</evidence>
<dbReference type="InterPro" id="IPR010998">
    <property type="entry name" value="Integrase_recombinase_N"/>
</dbReference>
<dbReference type="InterPro" id="IPR002104">
    <property type="entry name" value="Integrase_catalytic"/>
</dbReference>
<feature type="region of interest" description="Disordered" evidence="5">
    <location>
        <begin position="1"/>
        <end position="22"/>
    </location>
</feature>
<keyword evidence="3" id="KW-0233">DNA recombination</keyword>
<feature type="compositionally biased region" description="Basic and acidic residues" evidence="5">
    <location>
        <begin position="102"/>
        <end position="115"/>
    </location>
</feature>
<gene>
    <name evidence="8" type="ORF">H4281_09955</name>
</gene>
<evidence type="ECO:0000256" key="5">
    <source>
        <dbReference type="SAM" id="MobiDB-lite"/>
    </source>
</evidence>
<evidence type="ECO:0000313" key="8">
    <source>
        <dbReference type="EMBL" id="MBB1153451.1"/>
    </source>
</evidence>
<sequence>MTTATATKKKTASATPRLAKAEKLPSGRWRAYVWDSHRQAKVWATNPDDGTEVFQEQWMAEAAQITLYRRMDAVYEELGDPQDRKGFLHPFPEVAREWLVHREKQPGKRGSKERGGTYQSRNARKSAVNVLSKAFAKYDIRQVNQEKFLEYLDQEEERGMSSSTIEGRVVYMRQIQRFAQVRGYIEDDCTDGIAVAVERRREPRILTDQELCLLSNYVPYWFFPAVLLAYDCGLRAAEVAGLRWKRIDLDAKIPQVTVRDVMEPDKTLRSYPKGKITQTVSLTPRCVEAFRVLQQWRPDDTPDDFVFRNLNGTLLSPIDPGEIMREVWDLVGLAGERAKFHDLRHACATNLAEADAPLEVIMRRMRHKSPAVTMKYIRKSLEREAEWAARVQEAANAEIIDLYNERARRRQPAAEAAAPTALADGSVIVSAAQWNAMVAMLQTVTGSAAMPELAAAS</sequence>
<dbReference type="CDD" id="cd00397">
    <property type="entry name" value="DNA_BRE_C"/>
    <property type="match status" value="1"/>
</dbReference>
<keyword evidence="9" id="KW-1185">Reference proteome</keyword>
<dbReference type="PROSITE" id="PS51900">
    <property type="entry name" value="CB"/>
    <property type="match status" value="1"/>
</dbReference>
<reference evidence="8 9" key="1">
    <citation type="submission" date="2020-08" db="EMBL/GenBank/DDBJ databases">
        <title>Amycolatopsis sp. nov. DR6-1 isolated from Dendrobium heterocarpum.</title>
        <authorList>
            <person name="Tedsree N."/>
            <person name="Kuncharoen N."/>
            <person name="Likhitwitayawuid K."/>
            <person name="Tanasupawat S."/>
        </authorList>
    </citation>
    <scope>NUCLEOTIDE SEQUENCE [LARGE SCALE GENOMIC DNA]</scope>
    <source>
        <strain evidence="8 9">DR6-1</strain>
    </source>
</reference>
<dbReference type="GO" id="GO:0003677">
    <property type="term" value="F:DNA binding"/>
    <property type="evidence" value="ECO:0007669"/>
    <property type="project" value="UniProtKB-UniRule"/>
</dbReference>
<dbReference type="GO" id="GO:0006310">
    <property type="term" value="P:DNA recombination"/>
    <property type="evidence" value="ECO:0007669"/>
    <property type="project" value="UniProtKB-KW"/>
</dbReference>
<dbReference type="EMBL" id="JACGZW010000003">
    <property type="protein sequence ID" value="MBB1153451.1"/>
    <property type="molecule type" value="Genomic_DNA"/>
</dbReference>
<protein>
    <submittedName>
        <fullName evidence="8">Site-specific integrase</fullName>
    </submittedName>
</protein>
<comment type="caution">
    <text evidence="8">The sequence shown here is derived from an EMBL/GenBank/DDBJ whole genome shotgun (WGS) entry which is preliminary data.</text>
</comment>
<dbReference type="SUPFAM" id="SSF56349">
    <property type="entry name" value="DNA breaking-rejoining enzymes"/>
    <property type="match status" value="1"/>
</dbReference>
<evidence type="ECO:0000256" key="4">
    <source>
        <dbReference type="PROSITE-ProRule" id="PRU01248"/>
    </source>
</evidence>
<keyword evidence="2 4" id="KW-0238">DNA-binding</keyword>
<dbReference type="Gene3D" id="1.10.150.130">
    <property type="match status" value="1"/>
</dbReference>
<accession>A0A7W3VUU3</accession>
<dbReference type="AlphaFoldDB" id="A0A7W3VUU3"/>
<dbReference type="InterPro" id="IPR050090">
    <property type="entry name" value="Tyrosine_recombinase_XerCD"/>
</dbReference>
<dbReference type="PROSITE" id="PS51898">
    <property type="entry name" value="TYR_RECOMBINASE"/>
    <property type="match status" value="1"/>
</dbReference>
<dbReference type="InterPro" id="IPR011010">
    <property type="entry name" value="DNA_brk_join_enz"/>
</dbReference>
<dbReference type="Proteomes" id="UP000526734">
    <property type="component" value="Unassembled WGS sequence"/>
</dbReference>
<evidence type="ECO:0000259" key="6">
    <source>
        <dbReference type="PROSITE" id="PS51898"/>
    </source>
</evidence>
<dbReference type="InterPro" id="IPR044068">
    <property type="entry name" value="CB"/>
</dbReference>
<evidence type="ECO:0000256" key="3">
    <source>
        <dbReference type="ARBA" id="ARBA00023172"/>
    </source>
</evidence>
<dbReference type="InterPro" id="IPR013762">
    <property type="entry name" value="Integrase-like_cat_sf"/>
</dbReference>
<dbReference type="Pfam" id="PF00589">
    <property type="entry name" value="Phage_integrase"/>
    <property type="match status" value="1"/>
</dbReference>
<feature type="region of interest" description="Disordered" evidence="5">
    <location>
        <begin position="102"/>
        <end position="121"/>
    </location>
</feature>
<feature type="domain" description="Core-binding (CB)" evidence="7">
    <location>
        <begin position="89"/>
        <end position="180"/>
    </location>
</feature>
<dbReference type="PANTHER" id="PTHR30349">
    <property type="entry name" value="PHAGE INTEGRASE-RELATED"/>
    <property type="match status" value="1"/>
</dbReference>
<dbReference type="Gene3D" id="1.10.443.10">
    <property type="entry name" value="Intergrase catalytic core"/>
    <property type="match status" value="1"/>
</dbReference>
<dbReference type="GO" id="GO:0015074">
    <property type="term" value="P:DNA integration"/>
    <property type="evidence" value="ECO:0007669"/>
    <property type="project" value="InterPro"/>
</dbReference>
<proteinExistence type="inferred from homology"/>
<name>A0A7W3VUU3_9PSEU</name>
<dbReference type="RefSeq" id="WP_182890572.1">
    <property type="nucleotide sequence ID" value="NZ_JACGZW010000003.1"/>
</dbReference>
<dbReference type="PANTHER" id="PTHR30349:SF41">
    <property type="entry name" value="INTEGRASE_RECOMBINASE PROTEIN MJ0367-RELATED"/>
    <property type="match status" value="1"/>
</dbReference>